<dbReference type="HOGENOM" id="CLU_1059168_0_0_1"/>
<dbReference type="AlphaFoldDB" id="A0A0E0EYQ8"/>
<evidence type="ECO:0000256" key="1">
    <source>
        <dbReference type="SAM" id="MobiDB-lite"/>
    </source>
</evidence>
<accession>A0A0E0EYQ8</accession>
<reference evidence="2" key="1">
    <citation type="submission" date="2015-04" db="UniProtKB">
        <authorList>
            <consortium name="EnsemblPlants"/>
        </authorList>
    </citation>
    <scope>IDENTIFICATION</scope>
</reference>
<sequence length="263" mass="28454">MARMGQWTQEAMTAAKEVNIDRGAAAAPAVLEFLMGIGEDEDEPARLLPALLGSGDTSSSSPHSKIIDVNQIVAQNHKLIEQHDDTPHTAQASGEYGGTATACTSIYKLELPSPARCHDDADAAVASVELREAMNVDSKASYLIQIKNPEQLPSSDGRGGDKIKPGWDVSSLELHQPHAHRSGSAPKGTTSREAQISGWRCGSGFSRERGAVYMSTWMHRISCNFTPLGVGHAVRCRCIGIDRARCREDEHEMHGVPFITITR</sequence>
<name>A0A0E0EYQ8_9ORYZ</name>
<dbReference type="EnsemblPlants" id="OMERI10G09560.1">
    <property type="protein sequence ID" value="OMERI10G09560.1"/>
    <property type="gene ID" value="OMERI10G09560"/>
</dbReference>
<evidence type="ECO:0000313" key="3">
    <source>
        <dbReference type="Proteomes" id="UP000008021"/>
    </source>
</evidence>
<dbReference type="Proteomes" id="UP000008021">
    <property type="component" value="Chromosome 10"/>
</dbReference>
<organism evidence="2">
    <name type="scientific">Oryza meridionalis</name>
    <dbReference type="NCBI Taxonomy" id="40149"/>
    <lineage>
        <taxon>Eukaryota</taxon>
        <taxon>Viridiplantae</taxon>
        <taxon>Streptophyta</taxon>
        <taxon>Embryophyta</taxon>
        <taxon>Tracheophyta</taxon>
        <taxon>Spermatophyta</taxon>
        <taxon>Magnoliopsida</taxon>
        <taxon>Liliopsida</taxon>
        <taxon>Poales</taxon>
        <taxon>Poaceae</taxon>
        <taxon>BOP clade</taxon>
        <taxon>Oryzoideae</taxon>
        <taxon>Oryzeae</taxon>
        <taxon>Oryzinae</taxon>
        <taxon>Oryza</taxon>
    </lineage>
</organism>
<evidence type="ECO:0000313" key="2">
    <source>
        <dbReference type="EnsemblPlants" id="OMERI10G09560.1"/>
    </source>
</evidence>
<reference evidence="2" key="2">
    <citation type="submission" date="2018-05" db="EMBL/GenBank/DDBJ databases">
        <title>OmerRS3 (Oryza meridionalis Reference Sequence Version 3).</title>
        <authorList>
            <person name="Zhang J."/>
            <person name="Kudrna D."/>
            <person name="Lee S."/>
            <person name="Talag J."/>
            <person name="Welchert J."/>
            <person name="Wing R.A."/>
        </authorList>
    </citation>
    <scope>NUCLEOTIDE SEQUENCE [LARGE SCALE GENOMIC DNA]</scope>
    <source>
        <strain evidence="2">cv. OR44</strain>
    </source>
</reference>
<dbReference type="Gramene" id="OMERI10G09560.1">
    <property type="protein sequence ID" value="OMERI10G09560.1"/>
    <property type="gene ID" value="OMERI10G09560"/>
</dbReference>
<proteinExistence type="predicted"/>
<feature type="region of interest" description="Disordered" evidence="1">
    <location>
        <begin position="148"/>
        <end position="168"/>
    </location>
</feature>
<protein>
    <submittedName>
        <fullName evidence="2">Uncharacterized protein</fullName>
    </submittedName>
</protein>
<keyword evidence="3" id="KW-1185">Reference proteome</keyword>